<evidence type="ECO:0000256" key="5">
    <source>
        <dbReference type="ARBA" id="ARBA00012109"/>
    </source>
</evidence>
<evidence type="ECO:0000256" key="11">
    <source>
        <dbReference type="ARBA" id="ARBA00023004"/>
    </source>
</evidence>
<dbReference type="Pfam" id="PF00067">
    <property type="entry name" value="p450"/>
    <property type="match status" value="1"/>
</dbReference>
<accession>A0A212FBG0</accession>
<dbReference type="InterPro" id="IPR050476">
    <property type="entry name" value="Insect_CytP450_Detox"/>
</dbReference>
<dbReference type="InParanoid" id="A0A212FBG0"/>
<dbReference type="GO" id="GO:0005506">
    <property type="term" value="F:iron ion binding"/>
    <property type="evidence" value="ECO:0007669"/>
    <property type="project" value="InterPro"/>
</dbReference>
<keyword evidence="10 16" id="KW-0560">Oxidoreductase</keyword>
<dbReference type="GO" id="GO:0020037">
    <property type="term" value="F:heme binding"/>
    <property type="evidence" value="ECO:0007669"/>
    <property type="project" value="InterPro"/>
</dbReference>
<evidence type="ECO:0000256" key="13">
    <source>
        <dbReference type="ARBA" id="ARBA00023136"/>
    </source>
</evidence>
<dbReference type="KEGG" id="dpl:KGM_207986"/>
<comment type="similarity">
    <text evidence="4 16">Belongs to the cytochrome P450 family.</text>
</comment>
<comment type="caution">
    <text evidence="17">The sequence shown here is derived from an EMBL/GenBank/DDBJ whole genome shotgun (WGS) entry which is preliminary data.</text>
</comment>
<keyword evidence="6 15" id="KW-0349">Heme</keyword>
<reference evidence="17 18" key="1">
    <citation type="journal article" date="2011" name="Cell">
        <title>The monarch butterfly genome yields insights into long-distance migration.</title>
        <authorList>
            <person name="Zhan S."/>
            <person name="Merlin C."/>
            <person name="Boore J.L."/>
            <person name="Reppert S.M."/>
        </authorList>
    </citation>
    <scope>NUCLEOTIDE SEQUENCE [LARGE SCALE GENOMIC DNA]</scope>
    <source>
        <strain evidence="17">F-2</strain>
    </source>
</reference>
<dbReference type="Proteomes" id="UP000007151">
    <property type="component" value="Unassembled WGS sequence"/>
</dbReference>
<comment type="catalytic activity">
    <reaction evidence="14">
        <text>an organic molecule + reduced [NADPH--hemoprotein reductase] + O2 = an alcohol + oxidized [NADPH--hemoprotein reductase] + H2O + H(+)</text>
        <dbReference type="Rhea" id="RHEA:17149"/>
        <dbReference type="Rhea" id="RHEA-COMP:11964"/>
        <dbReference type="Rhea" id="RHEA-COMP:11965"/>
        <dbReference type="ChEBI" id="CHEBI:15377"/>
        <dbReference type="ChEBI" id="CHEBI:15378"/>
        <dbReference type="ChEBI" id="CHEBI:15379"/>
        <dbReference type="ChEBI" id="CHEBI:30879"/>
        <dbReference type="ChEBI" id="CHEBI:57618"/>
        <dbReference type="ChEBI" id="CHEBI:58210"/>
        <dbReference type="ChEBI" id="CHEBI:142491"/>
        <dbReference type="EC" id="1.14.14.1"/>
    </reaction>
</comment>
<evidence type="ECO:0000256" key="3">
    <source>
        <dbReference type="ARBA" id="ARBA00004406"/>
    </source>
</evidence>
<evidence type="ECO:0000256" key="1">
    <source>
        <dbReference type="ARBA" id="ARBA00001971"/>
    </source>
</evidence>
<protein>
    <recommendedName>
        <fullName evidence="5">unspecific monooxygenase</fullName>
        <ecNumber evidence="5">1.14.14.1</ecNumber>
    </recommendedName>
</protein>
<evidence type="ECO:0000256" key="6">
    <source>
        <dbReference type="ARBA" id="ARBA00022617"/>
    </source>
</evidence>
<evidence type="ECO:0000256" key="10">
    <source>
        <dbReference type="ARBA" id="ARBA00023002"/>
    </source>
</evidence>
<organism evidence="17 18">
    <name type="scientific">Danaus plexippus plexippus</name>
    <dbReference type="NCBI Taxonomy" id="278856"/>
    <lineage>
        <taxon>Eukaryota</taxon>
        <taxon>Metazoa</taxon>
        <taxon>Ecdysozoa</taxon>
        <taxon>Arthropoda</taxon>
        <taxon>Hexapoda</taxon>
        <taxon>Insecta</taxon>
        <taxon>Pterygota</taxon>
        <taxon>Neoptera</taxon>
        <taxon>Endopterygota</taxon>
        <taxon>Lepidoptera</taxon>
        <taxon>Glossata</taxon>
        <taxon>Ditrysia</taxon>
        <taxon>Papilionoidea</taxon>
        <taxon>Nymphalidae</taxon>
        <taxon>Danainae</taxon>
        <taxon>Danaini</taxon>
        <taxon>Danaina</taxon>
        <taxon>Danaus</taxon>
        <taxon>Danaus</taxon>
    </lineage>
</organism>
<dbReference type="GO" id="GO:0016712">
    <property type="term" value="F:oxidoreductase activity, acting on paired donors, with incorporation or reduction of molecular oxygen, reduced flavin or flavoprotein as one donor, and incorporation of one atom of oxygen"/>
    <property type="evidence" value="ECO:0007669"/>
    <property type="project" value="UniProtKB-EC"/>
</dbReference>
<dbReference type="Gene3D" id="1.10.630.10">
    <property type="entry name" value="Cytochrome P450"/>
    <property type="match status" value="1"/>
</dbReference>
<keyword evidence="11 15" id="KW-0408">Iron</keyword>
<dbReference type="PRINTS" id="PR00385">
    <property type="entry name" value="P450"/>
</dbReference>
<proteinExistence type="inferred from homology"/>
<sequence>MSTTQISEEMYWKYPTERVVGCFYGMQPGLIVRDPDTFKNFKVLNRVEKEMLALVDELLRQRNYKSTGRNDFIDLLLECKKKGVITGDSIEYMNQDGSAKKATVDLTYSLIAAQLFIFFAAGFETTCSSTSITLHELAHHPEVQKKVQEEIDRVLKRYNNKLCYEAIKEMTYLEWTFKEGMRIFPSLGFLIRQCTRRYTFNDLDLTIDKGVKIIIPLQAMQNNPKYFDNPSEFCPERFDPKNIENGSKFVYLPFGAGPRACIGERMALLQSLAGLAVVLSRFSVHPVPEAPRKPFVDPRSNIVQVIRKGLPLTFTVRK</sequence>
<evidence type="ECO:0000313" key="18">
    <source>
        <dbReference type="Proteomes" id="UP000007151"/>
    </source>
</evidence>
<evidence type="ECO:0000256" key="9">
    <source>
        <dbReference type="ARBA" id="ARBA00022848"/>
    </source>
</evidence>
<dbReference type="EMBL" id="AGBW02009345">
    <property type="protein sequence ID" value="OWR51057.1"/>
    <property type="molecule type" value="Genomic_DNA"/>
</dbReference>
<keyword evidence="7 15" id="KW-0479">Metal-binding</keyword>
<comment type="cofactor">
    <cofactor evidence="1 15">
        <name>heme</name>
        <dbReference type="ChEBI" id="CHEBI:30413"/>
    </cofactor>
</comment>
<keyword evidence="8" id="KW-0256">Endoplasmic reticulum</keyword>
<dbReference type="PRINTS" id="PR00463">
    <property type="entry name" value="EP450I"/>
</dbReference>
<dbReference type="PROSITE" id="PS00086">
    <property type="entry name" value="CYTOCHROME_P450"/>
    <property type="match status" value="1"/>
</dbReference>
<dbReference type="PANTHER" id="PTHR24292">
    <property type="entry name" value="CYTOCHROME P450"/>
    <property type="match status" value="1"/>
</dbReference>
<dbReference type="GO" id="GO:0005789">
    <property type="term" value="C:endoplasmic reticulum membrane"/>
    <property type="evidence" value="ECO:0007669"/>
    <property type="project" value="UniProtKB-SubCell"/>
</dbReference>
<gene>
    <name evidence="17" type="ORF">KGM_207986</name>
</gene>
<dbReference type="InterPro" id="IPR036396">
    <property type="entry name" value="Cyt_P450_sf"/>
</dbReference>
<keyword evidence="12 16" id="KW-0503">Monooxygenase</keyword>
<evidence type="ECO:0000256" key="2">
    <source>
        <dbReference type="ARBA" id="ARBA00004174"/>
    </source>
</evidence>
<feature type="binding site" description="axial binding residue" evidence="15">
    <location>
        <position position="261"/>
    </location>
    <ligand>
        <name>heme</name>
        <dbReference type="ChEBI" id="CHEBI:30413"/>
    </ligand>
    <ligandPart>
        <name>Fe</name>
        <dbReference type="ChEBI" id="CHEBI:18248"/>
    </ligandPart>
</feature>
<dbReference type="InterPro" id="IPR002401">
    <property type="entry name" value="Cyt_P450_E_grp-I"/>
</dbReference>
<keyword evidence="18" id="KW-1185">Reference proteome</keyword>
<keyword evidence="9" id="KW-0492">Microsome</keyword>
<dbReference type="AlphaFoldDB" id="A0A212FBG0"/>
<dbReference type="InterPro" id="IPR001128">
    <property type="entry name" value="Cyt_P450"/>
</dbReference>
<dbReference type="InterPro" id="IPR017972">
    <property type="entry name" value="Cyt_P450_CS"/>
</dbReference>
<evidence type="ECO:0000256" key="8">
    <source>
        <dbReference type="ARBA" id="ARBA00022824"/>
    </source>
</evidence>
<dbReference type="PANTHER" id="PTHR24292:SF93">
    <property type="entry name" value="CYTOCHROME P450 310A1-RELATED"/>
    <property type="match status" value="1"/>
</dbReference>
<evidence type="ECO:0000256" key="16">
    <source>
        <dbReference type="RuleBase" id="RU000461"/>
    </source>
</evidence>
<evidence type="ECO:0000256" key="15">
    <source>
        <dbReference type="PIRSR" id="PIRSR602401-1"/>
    </source>
</evidence>
<comment type="subcellular location">
    <subcellularLocation>
        <location evidence="3">Endoplasmic reticulum membrane</location>
        <topology evidence="3">Peripheral membrane protein</topology>
    </subcellularLocation>
    <subcellularLocation>
        <location evidence="2">Microsome membrane</location>
        <topology evidence="2">Peripheral membrane protein</topology>
    </subcellularLocation>
</comment>
<keyword evidence="13" id="KW-0472">Membrane</keyword>
<evidence type="ECO:0000256" key="12">
    <source>
        <dbReference type="ARBA" id="ARBA00023033"/>
    </source>
</evidence>
<name>A0A212FBG0_DANPL</name>
<dbReference type="EC" id="1.14.14.1" evidence="5"/>
<dbReference type="SUPFAM" id="SSF48264">
    <property type="entry name" value="Cytochrome P450"/>
    <property type="match status" value="1"/>
</dbReference>
<evidence type="ECO:0000256" key="14">
    <source>
        <dbReference type="ARBA" id="ARBA00047827"/>
    </source>
</evidence>
<evidence type="ECO:0000256" key="4">
    <source>
        <dbReference type="ARBA" id="ARBA00010617"/>
    </source>
</evidence>
<evidence type="ECO:0000256" key="7">
    <source>
        <dbReference type="ARBA" id="ARBA00022723"/>
    </source>
</evidence>
<dbReference type="STRING" id="278856.A0A212FBG0"/>
<evidence type="ECO:0000313" key="17">
    <source>
        <dbReference type="EMBL" id="OWR51057.1"/>
    </source>
</evidence>